<accession>A0A6G0T7B0</accession>
<gene>
    <name evidence="1" type="ORF">AGLY_013330</name>
</gene>
<dbReference type="Proteomes" id="UP000475862">
    <property type="component" value="Unassembled WGS sequence"/>
</dbReference>
<proteinExistence type="predicted"/>
<protein>
    <submittedName>
        <fullName evidence="1">Uncharacterized protein</fullName>
    </submittedName>
</protein>
<evidence type="ECO:0000313" key="2">
    <source>
        <dbReference type="Proteomes" id="UP000475862"/>
    </source>
</evidence>
<name>A0A6G0T7B0_APHGL</name>
<organism evidence="1 2">
    <name type="scientific">Aphis glycines</name>
    <name type="common">Soybean aphid</name>
    <dbReference type="NCBI Taxonomy" id="307491"/>
    <lineage>
        <taxon>Eukaryota</taxon>
        <taxon>Metazoa</taxon>
        <taxon>Ecdysozoa</taxon>
        <taxon>Arthropoda</taxon>
        <taxon>Hexapoda</taxon>
        <taxon>Insecta</taxon>
        <taxon>Pterygota</taxon>
        <taxon>Neoptera</taxon>
        <taxon>Paraneoptera</taxon>
        <taxon>Hemiptera</taxon>
        <taxon>Sternorrhyncha</taxon>
        <taxon>Aphidomorpha</taxon>
        <taxon>Aphidoidea</taxon>
        <taxon>Aphididae</taxon>
        <taxon>Aphidini</taxon>
        <taxon>Aphis</taxon>
        <taxon>Aphis</taxon>
    </lineage>
</organism>
<reference evidence="1 2" key="1">
    <citation type="submission" date="2019-08" db="EMBL/GenBank/DDBJ databases">
        <title>The genome of the soybean aphid Biotype 1, its phylome, world population structure and adaptation to the North American continent.</title>
        <authorList>
            <person name="Giordano R."/>
            <person name="Donthu R.K."/>
            <person name="Hernandez A.G."/>
            <person name="Wright C.L."/>
            <person name="Zimin A.V."/>
        </authorList>
    </citation>
    <scope>NUCLEOTIDE SEQUENCE [LARGE SCALE GENOMIC DNA]</scope>
    <source>
        <tissue evidence="1">Whole aphids</tissue>
    </source>
</reference>
<comment type="caution">
    <text evidence="1">The sequence shown here is derived from an EMBL/GenBank/DDBJ whole genome shotgun (WGS) entry which is preliminary data.</text>
</comment>
<dbReference type="EMBL" id="VYZN01000054">
    <property type="protein sequence ID" value="KAE9526682.1"/>
    <property type="molecule type" value="Genomic_DNA"/>
</dbReference>
<sequence length="197" mass="22912">MLCYNHTLSNDNFCQYSSLLIKRGRPTIVPITIYNTSTHIPTYSSHSVFKTLVIAVSDKLLSRVVSDSKVNPWCTTEVKIFKKNETKQKKSDGNTGIFTQNLFSTKSIFFLQLKNESADNSHIIILRYIIFQECFAIRSAFSNIIHIILGIESFDLFYCLSLKDKQDFRCTMGYLYVIMIRKKHIRQQLLPFIIDHH</sequence>
<dbReference type="AlphaFoldDB" id="A0A6G0T7B0"/>
<keyword evidence="2" id="KW-1185">Reference proteome</keyword>
<evidence type="ECO:0000313" key="1">
    <source>
        <dbReference type="EMBL" id="KAE9526682.1"/>
    </source>
</evidence>